<sequence>MKLQLEIPVRYGTTNKIVMWLTPSNFNPFGHNRSAGTYTLPCVEINVNESRTSALPLQVDHKTGAVIGDMTPLKQIEGDMRMQRVRAMMAQRAKKGAQLLELGARFGDKTPRDFEKRIFRIDVLGMPVTIFDDAVLSAEMTTTAGILTFVVASGNEYRTGNTLEPIDSVFVASDTFRSETGADRVSLKVVETAYAPAVIVKPELGLADAYTLYEADMTLFDAAVRAMKIPYSYLYWGIGDTCVLRHMVAVCGPTVWSNMELAPRTVLETIQKRASRYLKNRTTFYTFNSHKPNSNSPVARGMELVEVYNQMSTILQVLQLEDNHLNRIRLMTDPRFAEEDTNRPHRRWLPDTTPGDPTLTEPRYIAPRHSTAASTRINERAVSNLPLIGSMDMWLDSMFCVATALSDVDRIRFPRPTYIYTQTGPTLELGRPVGGPWFDDRIVLGAAPPDAPQQNGLVQPHIRVQFKHVDTPTAIMDYTLVDAHLIGHVAPTVSRRLEIGSTVRNMFYSMLHSLSGADRIKVARVSMDPDTETLFNPCAPLKRVPYDQTLAALRDNLD</sequence>
<evidence type="ECO:0000313" key="4">
    <source>
        <dbReference type="EMBL" id="QRM16462.1"/>
    </source>
</evidence>
<accession>D2E890</accession>
<reference evidence="2" key="2">
    <citation type="submission" date="2012-05" db="EMBL/GenBank/DDBJ databases">
        <authorList>
            <person name="van Beurden S.J."/>
            <person name="Gatherer D."/>
            <person name="Tuzi K."/>
            <person name="Herzyk P."/>
            <person name="Galbraith J."/>
            <person name="Peeters B.P.H."/>
            <person name="Rottier P.J.M."/>
            <person name="Engelsma M.Y."/>
            <person name="Davison A.J."/>
        </authorList>
    </citation>
    <scope>NUCLEOTIDE SEQUENCE</scope>
    <source>
        <strain evidence="2">500138</strain>
    </source>
</reference>
<evidence type="ECO:0000313" key="8">
    <source>
        <dbReference type="EMBL" id="QRM16985.1"/>
    </source>
</evidence>
<proteinExistence type="predicted"/>
<accession>A0A1J0REY3</accession>
<evidence type="ECO:0000313" key="10">
    <source>
        <dbReference type="Proteomes" id="UP000011239"/>
    </source>
</evidence>
<dbReference type="RefSeq" id="YP_003358178.1">
    <property type="nucleotide sequence ID" value="NC_013668.3"/>
</dbReference>
<dbReference type="EMBL" id="MW580852">
    <property type="protein sequence ID" value="QRM16724.1"/>
    <property type="molecule type" value="Genomic_DNA"/>
</dbReference>
<feature type="compositionally biased region" description="Low complexity" evidence="1">
    <location>
        <begin position="350"/>
        <end position="362"/>
    </location>
</feature>
<evidence type="ECO:0000313" key="2">
    <source>
        <dbReference type="EMBL" id="ADA57802.1"/>
    </source>
</evidence>
<evidence type="ECO:0000256" key="1">
    <source>
        <dbReference type="SAM" id="MobiDB-lite"/>
    </source>
</evidence>
<reference evidence="4" key="3">
    <citation type="journal article" date="2021" name="Microorganisms">
        <title>Genomes of Anguillid Herpesvirus 1 Strains Reveal Evolutionary Disparities and Low Genetic Diversity in the Genus Cyprinivirus.</title>
        <authorList>
            <person name="Donohoe O."/>
            <person name="Zhang H."/>
            <person name="Delrez N."/>
            <person name="Gao Y."/>
            <person name="Suarez N.M."/>
            <person name="Davison A.J."/>
            <person name="Vanderplasschen A."/>
        </authorList>
    </citation>
    <scope>NUCLEOTIDE SEQUENCE</scope>
    <source>
        <strain evidence="3">500138</strain>
        <strain evidence="5">DK-200249</strain>
        <strain evidence="4">DK-2008-50-66-1</strain>
        <strain evidence="6">DK-205223-2</strain>
        <strain evidence="7">DK-206116-1</strain>
        <strain evidence="8">HVA 486123</strain>
        <strain evidence="9">UK N080</strain>
    </source>
</reference>
<name>A0A1J0REY3_9VIRU</name>
<reference evidence="4" key="4">
    <citation type="submission" date="2021-02" db="EMBL/GenBank/DDBJ databases">
        <authorList>
            <person name="Vanderplasschen A.F.C."/>
            <person name="Davison A.J."/>
        </authorList>
    </citation>
    <scope>NUCLEOTIDE SEQUENCE</scope>
    <source>
        <strain evidence="3">500138</strain>
        <strain evidence="5">DK-200249</strain>
        <strain evidence="4">DK-2008-50-66-1</strain>
        <strain evidence="6">DK-205223-2</strain>
        <strain evidence="7">DK-206116-1</strain>
        <strain evidence="8">HVA 486123</strain>
        <strain evidence="9">UK N080</strain>
    </source>
</reference>
<dbReference type="EMBL" id="FJ940765">
    <property type="protein sequence ID" value="ADA57802.1"/>
    <property type="molecule type" value="Genomic_DNA"/>
</dbReference>
<evidence type="ECO:0000313" key="7">
    <source>
        <dbReference type="EMBL" id="QRM16855.1"/>
    </source>
</evidence>
<dbReference type="Proteomes" id="UP000011239">
    <property type="component" value="Segment"/>
</dbReference>
<evidence type="ECO:0000313" key="9">
    <source>
        <dbReference type="EMBL" id="QRM17116.1"/>
    </source>
</evidence>
<dbReference type="GeneID" id="8683471"/>
<dbReference type="EMBL" id="MW580853">
    <property type="protein sequence ID" value="QRM16855.1"/>
    <property type="molecule type" value="Genomic_DNA"/>
</dbReference>
<dbReference type="KEGG" id="vg:8683471"/>
<dbReference type="EMBL" id="MW580851">
    <property type="protein sequence ID" value="QRM16591.1"/>
    <property type="molecule type" value="Genomic_DNA"/>
</dbReference>
<evidence type="ECO:0000313" key="6">
    <source>
        <dbReference type="EMBL" id="QRM16724.1"/>
    </source>
</evidence>
<gene>
    <name evidence="4" type="primary">ORF39</name>
    <name evidence="2" type="ORF">AngHV1_ORF39</name>
</gene>
<dbReference type="EMBL" id="MW580849">
    <property type="protein sequence ID" value="QRM16332.1"/>
    <property type="molecule type" value="Genomic_DNA"/>
</dbReference>
<dbReference type="EMBL" id="MW580850">
    <property type="protein sequence ID" value="QRM16462.1"/>
    <property type="molecule type" value="Genomic_DNA"/>
</dbReference>
<dbReference type="EMBL" id="MW580855">
    <property type="protein sequence ID" value="QRM17116.1"/>
    <property type="molecule type" value="Genomic_DNA"/>
</dbReference>
<evidence type="ECO:0000313" key="3">
    <source>
        <dbReference type="EMBL" id="QRM16332.1"/>
    </source>
</evidence>
<keyword evidence="10" id="KW-1185">Reference proteome</keyword>
<feature type="region of interest" description="Disordered" evidence="1">
    <location>
        <begin position="339"/>
        <end position="363"/>
    </location>
</feature>
<evidence type="ECO:0000313" key="5">
    <source>
        <dbReference type="EMBL" id="QRM16591.1"/>
    </source>
</evidence>
<protein>
    <submittedName>
        <fullName evidence="4">Protein ORF39</fullName>
    </submittedName>
</protein>
<organism evidence="4">
    <name type="scientific">Anguillid herpesvirus 1</name>
    <dbReference type="NCBI Taxonomy" id="150286"/>
    <lineage>
        <taxon>Viruses</taxon>
        <taxon>Duplodnaviria</taxon>
        <taxon>Heunggongvirae</taxon>
        <taxon>Peploviricota</taxon>
        <taxon>Herviviricetes</taxon>
        <taxon>Herpesvirales</taxon>
        <taxon>Alloherpesviridae</taxon>
        <taxon>Cyvirus</taxon>
        <taxon>Cyvirus anguillidallo1</taxon>
    </lineage>
</organism>
<dbReference type="EMBL" id="MW580854">
    <property type="protein sequence ID" value="QRM16985.1"/>
    <property type="molecule type" value="Genomic_DNA"/>
</dbReference>
<reference evidence="2 10" key="1">
    <citation type="journal article" date="2010" name="J. Gen. Virol.">
        <title>Complete genome sequence and taxonomic position of anguillid herpesvirus 1.</title>
        <authorList>
            <person name="van Beurden S.J."/>
            <person name="Bossers A."/>
            <person name="Voorbergen-Laarman M.H."/>
            <person name="Haenen O.L."/>
            <person name="Peters S."/>
            <person name="Abma-Henkens M.H."/>
            <person name="Peeters B.P."/>
            <person name="Rottier P.J."/>
            <person name="Engelsma M.Y."/>
        </authorList>
    </citation>
    <scope>NUCLEOTIDE SEQUENCE [LARGE SCALE GENOMIC DNA]</scope>
    <source>
        <strain evidence="2">500138</strain>
        <strain evidence="10">Isolate Anguilla anguilla/Netherlands/500138/1998</strain>
    </source>
</reference>